<name>A0A3E1NLG5_9BACT</name>
<sequence>MQKLICAKIAKGGQQSKRASIRNARPLFLLILLSELQLHLRQLVIDRHWQPYYLIDFSSQGFFIETDKGVLFSNYPNEVYRGRTCNFIYLDIAAFQKFVPYVHG</sequence>
<evidence type="ECO:0000313" key="2">
    <source>
        <dbReference type="Proteomes" id="UP000261284"/>
    </source>
</evidence>
<dbReference type="RefSeq" id="WP_116846673.1">
    <property type="nucleotide sequence ID" value="NZ_QTJU01000002.1"/>
</dbReference>
<protein>
    <submittedName>
        <fullName evidence="1">Uncharacterized protein</fullName>
    </submittedName>
</protein>
<dbReference type="Proteomes" id="UP000261284">
    <property type="component" value="Unassembled WGS sequence"/>
</dbReference>
<comment type="caution">
    <text evidence="1">The sequence shown here is derived from an EMBL/GenBank/DDBJ whole genome shotgun (WGS) entry which is preliminary data.</text>
</comment>
<organism evidence="1 2">
    <name type="scientific">Deminuibacter soli</name>
    <dbReference type="NCBI Taxonomy" id="2291815"/>
    <lineage>
        <taxon>Bacteria</taxon>
        <taxon>Pseudomonadati</taxon>
        <taxon>Bacteroidota</taxon>
        <taxon>Chitinophagia</taxon>
        <taxon>Chitinophagales</taxon>
        <taxon>Chitinophagaceae</taxon>
        <taxon>Deminuibacter</taxon>
    </lineage>
</organism>
<dbReference type="AlphaFoldDB" id="A0A3E1NLG5"/>
<dbReference type="EMBL" id="QTJU01000002">
    <property type="protein sequence ID" value="RFM28684.1"/>
    <property type="molecule type" value="Genomic_DNA"/>
</dbReference>
<accession>A0A3E1NLG5</accession>
<proteinExistence type="predicted"/>
<reference evidence="1 2" key="1">
    <citation type="submission" date="2018-08" db="EMBL/GenBank/DDBJ databases">
        <title>Chitinophagaceae sp. K23C18032701, a novel bacterium isolated from forest soil.</title>
        <authorList>
            <person name="Wang C."/>
        </authorList>
    </citation>
    <scope>NUCLEOTIDE SEQUENCE [LARGE SCALE GENOMIC DNA]</scope>
    <source>
        <strain evidence="1 2">K23C18032701</strain>
    </source>
</reference>
<evidence type="ECO:0000313" key="1">
    <source>
        <dbReference type="EMBL" id="RFM28684.1"/>
    </source>
</evidence>
<gene>
    <name evidence="1" type="ORF">DXN05_07790</name>
</gene>
<keyword evidence="2" id="KW-1185">Reference proteome</keyword>